<accession>A0A161I340</accession>
<dbReference type="KEGG" id="ido:I598_2768"/>
<dbReference type="InterPro" id="IPR001647">
    <property type="entry name" value="HTH_TetR"/>
</dbReference>
<dbReference type="EMBL" id="CP014209">
    <property type="protein sequence ID" value="ANC32295.1"/>
    <property type="molecule type" value="Genomic_DNA"/>
</dbReference>
<dbReference type="STRING" id="1300344.I598_2768"/>
<keyword evidence="2 4" id="KW-0238">DNA-binding</keyword>
<feature type="DNA-binding region" description="H-T-H motif" evidence="4">
    <location>
        <begin position="45"/>
        <end position="64"/>
    </location>
</feature>
<reference evidence="6 7" key="1">
    <citation type="submission" date="2016-01" db="EMBL/GenBank/DDBJ databases">
        <title>Complete genome sequence of a soil Actinobacterium, Isoptericola dokdonensis DS-3.</title>
        <authorList>
            <person name="Kwon S.-K."/>
            <person name="Kim J.F."/>
        </authorList>
    </citation>
    <scope>NUCLEOTIDE SEQUENCE [LARGE SCALE GENOMIC DNA]</scope>
    <source>
        <strain evidence="6 7">DS-3</strain>
    </source>
</reference>
<dbReference type="PANTHER" id="PTHR30055:SF234">
    <property type="entry name" value="HTH-TYPE TRANSCRIPTIONAL REGULATOR BETI"/>
    <property type="match status" value="1"/>
</dbReference>
<dbReference type="GO" id="GO:0003700">
    <property type="term" value="F:DNA-binding transcription factor activity"/>
    <property type="evidence" value="ECO:0007669"/>
    <property type="project" value="TreeGrafter"/>
</dbReference>
<dbReference type="Gene3D" id="1.10.357.10">
    <property type="entry name" value="Tetracycline Repressor, domain 2"/>
    <property type="match status" value="1"/>
</dbReference>
<organism evidence="6 7">
    <name type="scientific">Isoptericola dokdonensis DS-3</name>
    <dbReference type="NCBI Taxonomy" id="1300344"/>
    <lineage>
        <taxon>Bacteria</taxon>
        <taxon>Bacillati</taxon>
        <taxon>Actinomycetota</taxon>
        <taxon>Actinomycetes</taxon>
        <taxon>Micrococcales</taxon>
        <taxon>Promicromonosporaceae</taxon>
        <taxon>Isoptericola</taxon>
    </lineage>
</organism>
<dbReference type="RefSeq" id="WP_083973316.1">
    <property type="nucleotide sequence ID" value="NZ_CP014209.1"/>
</dbReference>
<keyword evidence="3" id="KW-0804">Transcription</keyword>
<keyword evidence="1" id="KW-0805">Transcription regulation</keyword>
<dbReference type="Pfam" id="PF00440">
    <property type="entry name" value="TetR_N"/>
    <property type="match status" value="1"/>
</dbReference>
<evidence type="ECO:0000259" key="5">
    <source>
        <dbReference type="PROSITE" id="PS50977"/>
    </source>
</evidence>
<keyword evidence="7" id="KW-1185">Reference proteome</keyword>
<protein>
    <submittedName>
        <fullName evidence="6">Bacterial regulatory protein, tetR family</fullName>
    </submittedName>
</protein>
<evidence type="ECO:0000256" key="1">
    <source>
        <dbReference type="ARBA" id="ARBA00023015"/>
    </source>
</evidence>
<dbReference type="Proteomes" id="UP000076794">
    <property type="component" value="Chromosome"/>
</dbReference>
<sequence length="234" mass="24204">MPPIPSELPAEPRGDRRAELKARTRRAIVDAASSLMDETGGVGFSVDGLAARAGVSRRTVFNHFPSLDDVVAAVGADAFATVGDALLAVEPRPAPEDGDDARRAAVLADLVGALRRADLVAPMASLTRGLGLAGSSVDAAVVPPHQAMLLLRALSDVSEDVAADLARRHPGIAPVDVDLLVAQTMSSLVVLHRHWYARTGGAADAAARRVWADLLAHLASSLAIAATPPEGHHG</sequence>
<evidence type="ECO:0000313" key="6">
    <source>
        <dbReference type="EMBL" id="ANC32295.1"/>
    </source>
</evidence>
<dbReference type="InterPro" id="IPR050109">
    <property type="entry name" value="HTH-type_TetR-like_transc_reg"/>
</dbReference>
<evidence type="ECO:0000256" key="4">
    <source>
        <dbReference type="PROSITE-ProRule" id="PRU00335"/>
    </source>
</evidence>
<evidence type="ECO:0000256" key="2">
    <source>
        <dbReference type="ARBA" id="ARBA00023125"/>
    </source>
</evidence>
<evidence type="ECO:0000313" key="7">
    <source>
        <dbReference type="Proteomes" id="UP000076794"/>
    </source>
</evidence>
<dbReference type="InterPro" id="IPR009057">
    <property type="entry name" value="Homeodomain-like_sf"/>
</dbReference>
<dbReference type="PRINTS" id="PR00455">
    <property type="entry name" value="HTHTETR"/>
</dbReference>
<dbReference type="GO" id="GO:0000976">
    <property type="term" value="F:transcription cis-regulatory region binding"/>
    <property type="evidence" value="ECO:0007669"/>
    <property type="project" value="TreeGrafter"/>
</dbReference>
<gene>
    <name evidence="6" type="ORF">I598_2768</name>
</gene>
<dbReference type="PROSITE" id="PS50977">
    <property type="entry name" value="HTH_TETR_2"/>
    <property type="match status" value="1"/>
</dbReference>
<name>A0A161I340_9MICO</name>
<dbReference type="PANTHER" id="PTHR30055">
    <property type="entry name" value="HTH-TYPE TRANSCRIPTIONAL REGULATOR RUTR"/>
    <property type="match status" value="1"/>
</dbReference>
<dbReference type="PATRIC" id="fig|1300344.3.peg.2787"/>
<feature type="domain" description="HTH tetR-type" evidence="5">
    <location>
        <begin position="22"/>
        <end position="82"/>
    </location>
</feature>
<dbReference type="AlphaFoldDB" id="A0A161I340"/>
<dbReference type="SUPFAM" id="SSF46689">
    <property type="entry name" value="Homeodomain-like"/>
    <property type="match status" value="1"/>
</dbReference>
<proteinExistence type="predicted"/>
<evidence type="ECO:0000256" key="3">
    <source>
        <dbReference type="ARBA" id="ARBA00023163"/>
    </source>
</evidence>
<dbReference type="OrthoDB" id="8688418at2"/>